<comment type="similarity">
    <text evidence="2">Belongs to the ABC transporter superfamily. ABCG family. Eye pigment precursor importer (TC 3.A.1.204) subfamily.</text>
</comment>
<evidence type="ECO:0000313" key="12">
    <source>
        <dbReference type="Proteomes" id="UP000728032"/>
    </source>
</evidence>
<proteinExistence type="inferred from homology"/>
<dbReference type="PROSITE" id="PS50893">
    <property type="entry name" value="ABC_TRANSPORTER_2"/>
    <property type="match status" value="1"/>
</dbReference>
<dbReference type="PANTHER" id="PTHR48041:SF78">
    <property type="entry name" value="ABC TRANSPORTER EXPRESSED IN TRACHEA, ISOFORM A"/>
    <property type="match status" value="1"/>
</dbReference>
<dbReference type="SMART" id="SM00382">
    <property type="entry name" value="AAA"/>
    <property type="match status" value="1"/>
</dbReference>
<feature type="transmembrane region" description="Helical" evidence="9">
    <location>
        <begin position="819"/>
        <end position="839"/>
    </location>
</feature>
<dbReference type="InterPro" id="IPR027417">
    <property type="entry name" value="P-loop_NTPase"/>
</dbReference>
<accession>A0A7R9MD77</accession>
<dbReference type="InterPro" id="IPR013525">
    <property type="entry name" value="ABC2_TM"/>
</dbReference>
<keyword evidence="8 9" id="KW-0472">Membrane</keyword>
<gene>
    <name evidence="11" type="ORF">ONB1V03_LOCUS13645</name>
</gene>
<feature type="transmembrane region" description="Helical" evidence="9">
    <location>
        <begin position="684"/>
        <end position="706"/>
    </location>
</feature>
<feature type="domain" description="ABC transporter" evidence="10">
    <location>
        <begin position="312"/>
        <end position="549"/>
    </location>
</feature>
<protein>
    <recommendedName>
        <fullName evidence="10">ABC transporter domain-containing protein</fullName>
    </recommendedName>
</protein>
<keyword evidence="4 9" id="KW-0812">Transmembrane</keyword>
<dbReference type="Pfam" id="PF00005">
    <property type="entry name" value="ABC_tran"/>
    <property type="match status" value="1"/>
</dbReference>
<dbReference type="InterPro" id="IPR003593">
    <property type="entry name" value="AAA+_ATPase"/>
</dbReference>
<evidence type="ECO:0000256" key="9">
    <source>
        <dbReference type="SAM" id="Phobius"/>
    </source>
</evidence>
<evidence type="ECO:0000256" key="2">
    <source>
        <dbReference type="ARBA" id="ARBA00005814"/>
    </source>
</evidence>
<dbReference type="GO" id="GO:0140359">
    <property type="term" value="F:ABC-type transporter activity"/>
    <property type="evidence" value="ECO:0007669"/>
    <property type="project" value="InterPro"/>
</dbReference>
<dbReference type="EMBL" id="OC927037">
    <property type="protein sequence ID" value="CAD7657011.1"/>
    <property type="molecule type" value="Genomic_DNA"/>
</dbReference>
<feature type="transmembrane region" description="Helical" evidence="9">
    <location>
        <begin position="224"/>
        <end position="249"/>
    </location>
</feature>
<dbReference type="Proteomes" id="UP000728032">
    <property type="component" value="Unassembled WGS sequence"/>
</dbReference>
<dbReference type="EMBL" id="CAJPVJ010012212">
    <property type="protein sequence ID" value="CAG2174198.1"/>
    <property type="molecule type" value="Genomic_DNA"/>
</dbReference>
<dbReference type="GO" id="GO:0016887">
    <property type="term" value="F:ATP hydrolysis activity"/>
    <property type="evidence" value="ECO:0007669"/>
    <property type="project" value="InterPro"/>
</dbReference>
<feature type="transmembrane region" description="Helical" evidence="9">
    <location>
        <begin position="261"/>
        <end position="283"/>
    </location>
</feature>
<evidence type="ECO:0000256" key="8">
    <source>
        <dbReference type="ARBA" id="ARBA00023136"/>
    </source>
</evidence>
<evidence type="ECO:0000259" key="10">
    <source>
        <dbReference type="PROSITE" id="PS50893"/>
    </source>
</evidence>
<organism evidence="11">
    <name type="scientific">Oppiella nova</name>
    <dbReference type="NCBI Taxonomy" id="334625"/>
    <lineage>
        <taxon>Eukaryota</taxon>
        <taxon>Metazoa</taxon>
        <taxon>Ecdysozoa</taxon>
        <taxon>Arthropoda</taxon>
        <taxon>Chelicerata</taxon>
        <taxon>Arachnida</taxon>
        <taxon>Acari</taxon>
        <taxon>Acariformes</taxon>
        <taxon>Sarcoptiformes</taxon>
        <taxon>Oribatida</taxon>
        <taxon>Brachypylina</taxon>
        <taxon>Oppioidea</taxon>
        <taxon>Oppiidae</taxon>
        <taxon>Oppiella</taxon>
    </lineage>
</organism>
<comment type="subcellular location">
    <subcellularLocation>
        <location evidence="1">Membrane</location>
        <topology evidence="1">Multi-pass membrane protein</topology>
    </subcellularLocation>
</comment>
<dbReference type="OrthoDB" id="6489438at2759"/>
<name>A0A7R9MD77_9ACAR</name>
<evidence type="ECO:0000256" key="5">
    <source>
        <dbReference type="ARBA" id="ARBA00022741"/>
    </source>
</evidence>
<dbReference type="InterPro" id="IPR050352">
    <property type="entry name" value="ABCG_transporters"/>
</dbReference>
<evidence type="ECO:0000256" key="3">
    <source>
        <dbReference type="ARBA" id="ARBA00022448"/>
    </source>
</evidence>
<dbReference type="GO" id="GO:0005524">
    <property type="term" value="F:ATP binding"/>
    <property type="evidence" value="ECO:0007669"/>
    <property type="project" value="UniProtKB-KW"/>
</dbReference>
<evidence type="ECO:0000313" key="11">
    <source>
        <dbReference type="EMBL" id="CAD7657011.1"/>
    </source>
</evidence>
<evidence type="ECO:0000256" key="6">
    <source>
        <dbReference type="ARBA" id="ARBA00022840"/>
    </source>
</evidence>
<dbReference type="InterPro" id="IPR017871">
    <property type="entry name" value="ABC_transporter-like_CS"/>
</dbReference>
<keyword evidence="5" id="KW-0547">Nucleotide-binding</keyword>
<dbReference type="PROSITE" id="PS00211">
    <property type="entry name" value="ABC_TRANSPORTER_1"/>
    <property type="match status" value="1"/>
</dbReference>
<feature type="transmembrane region" description="Helical" evidence="9">
    <location>
        <begin position="630"/>
        <end position="651"/>
    </location>
</feature>
<dbReference type="AlphaFoldDB" id="A0A7R9MD77"/>
<keyword evidence="7 9" id="KW-1133">Transmembrane helix</keyword>
<feature type="transmembrane region" description="Helical" evidence="9">
    <location>
        <begin position="183"/>
        <end position="202"/>
    </location>
</feature>
<feature type="transmembrane region" description="Helical" evidence="9">
    <location>
        <begin position="788"/>
        <end position="807"/>
    </location>
</feature>
<dbReference type="Gene3D" id="3.40.50.300">
    <property type="entry name" value="P-loop containing nucleotide triphosphate hydrolases"/>
    <property type="match status" value="2"/>
</dbReference>
<evidence type="ECO:0000256" key="7">
    <source>
        <dbReference type="ARBA" id="ARBA00022989"/>
    </source>
</evidence>
<dbReference type="GO" id="GO:0005886">
    <property type="term" value="C:plasma membrane"/>
    <property type="evidence" value="ECO:0007669"/>
    <property type="project" value="TreeGrafter"/>
</dbReference>
<evidence type="ECO:0000256" key="4">
    <source>
        <dbReference type="ARBA" id="ARBA00022692"/>
    </source>
</evidence>
<feature type="transmembrane region" description="Helical" evidence="9">
    <location>
        <begin position="727"/>
        <end position="753"/>
    </location>
</feature>
<dbReference type="InterPro" id="IPR003439">
    <property type="entry name" value="ABC_transporter-like_ATP-bd"/>
</dbReference>
<keyword evidence="12" id="KW-1185">Reference proteome</keyword>
<keyword evidence="6" id="KW-0067">ATP-binding</keyword>
<reference evidence="11" key="1">
    <citation type="submission" date="2020-11" db="EMBL/GenBank/DDBJ databases">
        <authorList>
            <person name="Tran Van P."/>
        </authorList>
    </citation>
    <scope>NUCLEOTIDE SEQUENCE</scope>
</reference>
<feature type="non-terminal residue" evidence="11">
    <location>
        <position position="1"/>
    </location>
</feature>
<dbReference type="SUPFAM" id="SSF52540">
    <property type="entry name" value="P-loop containing nucleoside triphosphate hydrolases"/>
    <property type="match status" value="2"/>
</dbReference>
<feature type="transmembrane region" description="Helical" evidence="9">
    <location>
        <begin position="759"/>
        <end position="776"/>
    </location>
</feature>
<feature type="transmembrane region" description="Helical" evidence="9">
    <location>
        <begin position="289"/>
        <end position="312"/>
    </location>
</feature>
<dbReference type="Pfam" id="PF01061">
    <property type="entry name" value="ABC2_membrane"/>
    <property type="match status" value="2"/>
</dbReference>
<sequence>DHEMNVRTVMSDLMLTDIMDTKAESCSGGELKRLAIAVELTALHKPNLILCDEPTTGLDSNIAEVVMNCLKSLVQKHDICLIASIHQPNSEIIELCDKLYVLSKGGHCMYWGSPEFLAYYLRKFQIDCTEDQVPIESLIKIGSKGITDPKVIELRNEANVQAKHSRSCLEVVDKDFYVEQNFYYMYFTFWTFSLLQVVFSIVEKVTRLSIFTIEHHNNWYSSGVYYLTETIIDLLSVTINACISATILYKLCNEPAQFKRYFIYLVAFNLNLHCMDAFGHLVAIVWYEMKYLCVMVGLLYATLNAMLSNIFIETNDMAKKTLFSSEKVILSGIQGFIELGSFNALMGPSGAGKTSLLRSLNGLNRNLMTKDSQIWLSRNVRIRTCFIGQDQREHLISGLTVKQSITYASKLKNGSNSDVDHEMNVRELMEELAISDISVVNVEKCSSGQQKRIVMAQELSPRVKPNLICVDEPTSGVDSYSALLMIQCFKRLSRRHGLSIIASIHQPNLEIVMSFDLLYILAKGGQTVYSGRPRDLKQHLTDCHIICTENQIPIEVIIKLCANGLRDEAVIELSAKTNEDMNNTYHKRVNNELILQSNGIPIETKSFSFAEFWYLLLRGLAYTLGHNWKFIAVHTICYTGLGFFIIFLFSYQLDRPSSCQPLASNYCNQNAGALEEYKILGKHLVYINIYAFIIMVVQIIYTSLTISNEIPVFYKEHRNYWYSTESYFLVTTILDFVPSMVSIVIYCLIINVYEMEGTYAVLLYCLSISALSYQSIGHILGICFGERAVIMSVLLLPIFLCLGGFFIPSTEFGHPVIELSHVVPMRYTIEVILIFFYGFDRCPEGQVSSIMHKFLYTDDMYDMSRNILVYQLVCYRILSSVGTGISIYTFGKARETADIQLRPKYTQFHNN</sequence>
<evidence type="ECO:0000256" key="1">
    <source>
        <dbReference type="ARBA" id="ARBA00004141"/>
    </source>
</evidence>
<keyword evidence="3" id="KW-0813">Transport</keyword>
<dbReference type="PANTHER" id="PTHR48041">
    <property type="entry name" value="ABC TRANSPORTER G FAMILY MEMBER 28"/>
    <property type="match status" value="1"/>
</dbReference>